<organism evidence="2 3">
    <name type="scientific">Candidatus Gottesmanbacteria bacterium RIFCSPHIGHO2_01_FULL_46_14</name>
    <dbReference type="NCBI Taxonomy" id="1798380"/>
    <lineage>
        <taxon>Bacteria</taxon>
        <taxon>Candidatus Gottesmaniibacteriota</taxon>
    </lineage>
</organism>
<proteinExistence type="predicted"/>
<comment type="caution">
    <text evidence="2">The sequence shown here is derived from an EMBL/GenBank/DDBJ whole genome shotgun (WGS) entry which is preliminary data.</text>
</comment>
<dbReference type="Pfam" id="PF03819">
    <property type="entry name" value="MazG"/>
    <property type="match status" value="1"/>
</dbReference>
<dbReference type="Proteomes" id="UP000177416">
    <property type="component" value="Unassembled WGS sequence"/>
</dbReference>
<evidence type="ECO:0000259" key="1">
    <source>
        <dbReference type="Pfam" id="PF03819"/>
    </source>
</evidence>
<reference evidence="2 3" key="1">
    <citation type="journal article" date="2016" name="Nat. Commun.">
        <title>Thousands of microbial genomes shed light on interconnected biogeochemical processes in an aquifer system.</title>
        <authorList>
            <person name="Anantharaman K."/>
            <person name="Brown C.T."/>
            <person name="Hug L.A."/>
            <person name="Sharon I."/>
            <person name="Castelle C.J."/>
            <person name="Probst A.J."/>
            <person name="Thomas B.C."/>
            <person name="Singh A."/>
            <person name="Wilkins M.J."/>
            <person name="Karaoz U."/>
            <person name="Brodie E.L."/>
            <person name="Williams K.H."/>
            <person name="Hubbard S.S."/>
            <person name="Banfield J.F."/>
        </authorList>
    </citation>
    <scope>NUCLEOTIDE SEQUENCE [LARGE SCALE GENOMIC DNA]</scope>
</reference>
<protein>
    <recommendedName>
        <fullName evidence="1">NTP pyrophosphohydrolase MazG-like domain-containing protein</fullName>
    </recommendedName>
</protein>
<feature type="domain" description="NTP pyrophosphohydrolase MazG-like" evidence="1">
    <location>
        <begin position="42"/>
        <end position="113"/>
    </location>
</feature>
<gene>
    <name evidence="2" type="ORF">A2875_04450</name>
</gene>
<name>A0A1F5ZJJ2_9BACT</name>
<evidence type="ECO:0000313" key="2">
    <source>
        <dbReference type="EMBL" id="OGG12495.1"/>
    </source>
</evidence>
<dbReference type="EMBL" id="MFJJ01000059">
    <property type="protein sequence ID" value="OGG12495.1"/>
    <property type="molecule type" value="Genomic_DNA"/>
</dbReference>
<dbReference type="AlphaFoldDB" id="A0A1F5ZJJ2"/>
<dbReference type="InterPro" id="IPR004518">
    <property type="entry name" value="MazG-like_dom"/>
</dbReference>
<dbReference type="Gene3D" id="1.10.287.1080">
    <property type="entry name" value="MazG-like"/>
    <property type="match status" value="1"/>
</dbReference>
<accession>A0A1F5ZJJ2</accession>
<evidence type="ECO:0000313" key="3">
    <source>
        <dbReference type="Proteomes" id="UP000177416"/>
    </source>
</evidence>
<sequence length="118" mass="13885">MQLSMDKRNKITYHKSPFREYFNILSDVDKGSRNSKEFGSILILTLVEEIGEMARAYLAEHGRKKTNLAAQEDETYQQELGDILVSILRFARVKHINLHERIMYSLEKIRERQSKPKT</sequence>
<dbReference type="SUPFAM" id="SSF101386">
    <property type="entry name" value="all-alpha NTP pyrophosphatases"/>
    <property type="match status" value="1"/>
</dbReference>